<dbReference type="OrthoDB" id="9806473at2"/>
<accession>A0A0W8I739</accession>
<dbReference type="Gene3D" id="3.10.180.10">
    <property type="entry name" value="2,3-Dihydroxybiphenyl 1,2-Dioxygenase, domain 1"/>
    <property type="match status" value="1"/>
</dbReference>
<organism evidence="2 3">
    <name type="scientific">Serinicoccus chungangensis</name>
    <dbReference type="NCBI Taxonomy" id="767452"/>
    <lineage>
        <taxon>Bacteria</taxon>
        <taxon>Bacillati</taxon>
        <taxon>Actinomycetota</taxon>
        <taxon>Actinomycetes</taxon>
        <taxon>Micrococcales</taxon>
        <taxon>Ornithinimicrobiaceae</taxon>
        <taxon>Serinicoccus</taxon>
    </lineage>
</organism>
<dbReference type="Pfam" id="PF06983">
    <property type="entry name" value="3-dmu-9_3-mt"/>
    <property type="match status" value="1"/>
</dbReference>
<dbReference type="CDD" id="cd06588">
    <property type="entry name" value="PhnB_like"/>
    <property type="match status" value="1"/>
</dbReference>
<keyword evidence="3" id="KW-1185">Reference proteome</keyword>
<gene>
    <name evidence="2" type="ORF">AVL62_04170</name>
</gene>
<dbReference type="SUPFAM" id="SSF54593">
    <property type="entry name" value="Glyoxalase/Bleomycin resistance protein/Dihydroxybiphenyl dioxygenase"/>
    <property type="match status" value="1"/>
</dbReference>
<dbReference type="EMBL" id="LQBL01000027">
    <property type="protein sequence ID" value="KUG54417.1"/>
    <property type="molecule type" value="Genomic_DNA"/>
</dbReference>
<dbReference type="STRING" id="767452.AVL62_04170"/>
<dbReference type="RefSeq" id="WP_058891150.1">
    <property type="nucleotide sequence ID" value="NZ_LQBL01000027.1"/>
</dbReference>
<dbReference type="PANTHER" id="PTHR33990:SF2">
    <property type="entry name" value="PHNB-LIKE DOMAIN-CONTAINING PROTEIN"/>
    <property type="match status" value="1"/>
</dbReference>
<sequence length="160" mass="17848">MIHLGHCLWFDDQAQEAAEFYCSVVPGSRVLEVSRYAAETPSDKPVGSVLTVEFELAGVRYTGLNGGPHFTPDEAFSLVLRTDTQEETDHYWAALLEGGGQESRCGWLKDRYGVSWQVYPTELDELTTHEDPEVARRATEVMLTQRKIEMGPIREAALGG</sequence>
<dbReference type="InterPro" id="IPR029068">
    <property type="entry name" value="Glyas_Bleomycin-R_OHBP_Dase"/>
</dbReference>
<dbReference type="InterPro" id="IPR009725">
    <property type="entry name" value="3_dmu_93_MTrfase"/>
</dbReference>
<protein>
    <recommendedName>
        <fullName evidence="1">PhnB-like domain-containing protein</fullName>
    </recommendedName>
</protein>
<dbReference type="InterPro" id="IPR028973">
    <property type="entry name" value="PhnB-like"/>
</dbReference>
<dbReference type="PIRSF" id="PIRSF021700">
    <property type="entry name" value="3_dmu_93_MTrfase"/>
    <property type="match status" value="1"/>
</dbReference>
<proteinExistence type="predicted"/>
<dbReference type="PANTHER" id="PTHR33990">
    <property type="entry name" value="PROTEIN YJDN-RELATED"/>
    <property type="match status" value="1"/>
</dbReference>
<evidence type="ECO:0000259" key="1">
    <source>
        <dbReference type="Pfam" id="PF06983"/>
    </source>
</evidence>
<dbReference type="AlphaFoldDB" id="A0A0W8I739"/>
<feature type="domain" description="PhnB-like" evidence="1">
    <location>
        <begin position="6"/>
        <end position="118"/>
    </location>
</feature>
<comment type="caution">
    <text evidence="2">The sequence shown here is derived from an EMBL/GenBank/DDBJ whole genome shotgun (WGS) entry which is preliminary data.</text>
</comment>
<dbReference type="Proteomes" id="UP000054837">
    <property type="component" value="Unassembled WGS sequence"/>
</dbReference>
<evidence type="ECO:0000313" key="2">
    <source>
        <dbReference type="EMBL" id="KUG54417.1"/>
    </source>
</evidence>
<reference evidence="2 3" key="1">
    <citation type="submission" date="2015-12" db="EMBL/GenBank/DDBJ databases">
        <title>Serinicoccus chungangenesis strain CD08_5 genome sequencing and assembly.</title>
        <authorList>
            <person name="Chander A.M."/>
            <person name="Kaur G."/>
            <person name="Nair G.R."/>
            <person name="Dhawan D.K."/>
            <person name="Kochhar R.K."/>
            <person name="Mayilraj S."/>
            <person name="Bhadada S.K."/>
        </authorList>
    </citation>
    <scope>NUCLEOTIDE SEQUENCE [LARGE SCALE GENOMIC DNA]</scope>
    <source>
        <strain evidence="2 3">CD08_5</strain>
    </source>
</reference>
<name>A0A0W8I739_9MICO</name>
<evidence type="ECO:0000313" key="3">
    <source>
        <dbReference type="Proteomes" id="UP000054837"/>
    </source>
</evidence>